<evidence type="ECO:0000256" key="3">
    <source>
        <dbReference type="ARBA" id="ARBA00022722"/>
    </source>
</evidence>
<dbReference type="PANTHER" id="PTHR12801:SF115">
    <property type="entry name" value="FI18136P1-RELATED"/>
    <property type="match status" value="1"/>
</dbReference>
<dbReference type="AlphaFoldDB" id="A0A7J7P7F0"/>
<proteinExistence type="inferred from homology"/>
<reference evidence="7 8" key="1">
    <citation type="journal article" date="2020" name="IScience">
        <title>Genome Sequencing of the Endangered Kingdonia uniflora (Circaeasteraceae, Ranunculales) Reveals Potential Mechanisms of Evolutionary Specialization.</title>
        <authorList>
            <person name="Sun Y."/>
            <person name="Deng T."/>
            <person name="Zhang A."/>
            <person name="Moore M.J."/>
            <person name="Landis J.B."/>
            <person name="Lin N."/>
            <person name="Zhang H."/>
            <person name="Zhang X."/>
            <person name="Huang J."/>
            <person name="Zhang X."/>
            <person name="Sun H."/>
            <person name="Wang H."/>
        </authorList>
    </citation>
    <scope>NUCLEOTIDE SEQUENCE [LARGE SCALE GENOMIC DNA]</scope>
    <source>
        <strain evidence="7">TB1705</strain>
        <tissue evidence="7">Leaf</tissue>
    </source>
</reference>
<dbReference type="SUPFAM" id="SSF53098">
    <property type="entry name" value="Ribonuclease H-like"/>
    <property type="match status" value="1"/>
</dbReference>
<dbReference type="InterPro" id="IPR036397">
    <property type="entry name" value="RNaseH_sf"/>
</dbReference>
<evidence type="ECO:0000256" key="2">
    <source>
        <dbReference type="ARBA" id="ARBA00006357"/>
    </source>
</evidence>
<keyword evidence="4" id="KW-0378">Hydrolase</keyword>
<accession>A0A7J7P7F0</accession>
<name>A0A7J7P7F0_9MAGN</name>
<dbReference type="GO" id="GO:0004527">
    <property type="term" value="F:exonuclease activity"/>
    <property type="evidence" value="ECO:0007669"/>
    <property type="project" value="InterPro"/>
</dbReference>
<evidence type="ECO:0000256" key="4">
    <source>
        <dbReference type="ARBA" id="ARBA00022801"/>
    </source>
</evidence>
<organism evidence="7 8">
    <name type="scientific">Kingdonia uniflora</name>
    <dbReference type="NCBI Taxonomy" id="39325"/>
    <lineage>
        <taxon>Eukaryota</taxon>
        <taxon>Viridiplantae</taxon>
        <taxon>Streptophyta</taxon>
        <taxon>Embryophyta</taxon>
        <taxon>Tracheophyta</taxon>
        <taxon>Spermatophyta</taxon>
        <taxon>Magnoliopsida</taxon>
        <taxon>Ranunculales</taxon>
        <taxon>Circaeasteraceae</taxon>
        <taxon>Kingdonia</taxon>
    </lineage>
</organism>
<dbReference type="InterPro" id="IPR047021">
    <property type="entry name" value="REXO1/3/4-like"/>
</dbReference>
<keyword evidence="8" id="KW-1185">Reference proteome</keyword>
<dbReference type="PANTHER" id="PTHR12801">
    <property type="entry name" value="RNA EXONUCLEASE REXO1 / RECO3 FAMILY MEMBER-RELATED"/>
    <property type="match status" value="1"/>
</dbReference>
<comment type="similarity">
    <text evidence="2">Belongs to the REXO1/REXO3 family.</text>
</comment>
<dbReference type="SMART" id="SM00479">
    <property type="entry name" value="EXOIII"/>
    <property type="match status" value="1"/>
</dbReference>
<evidence type="ECO:0000256" key="5">
    <source>
        <dbReference type="ARBA" id="ARBA00023242"/>
    </source>
</evidence>
<evidence type="ECO:0000313" key="7">
    <source>
        <dbReference type="EMBL" id="KAF6175366.1"/>
    </source>
</evidence>
<keyword evidence="5" id="KW-0539">Nucleus</keyword>
<evidence type="ECO:0000259" key="6">
    <source>
        <dbReference type="SMART" id="SM00479"/>
    </source>
</evidence>
<protein>
    <recommendedName>
        <fullName evidence="6">Exonuclease domain-containing protein</fullName>
    </recommendedName>
</protein>
<dbReference type="Proteomes" id="UP000541444">
    <property type="component" value="Unassembled WGS sequence"/>
</dbReference>
<dbReference type="EMBL" id="JACGCM010000189">
    <property type="protein sequence ID" value="KAF6175366.1"/>
    <property type="molecule type" value="Genomic_DNA"/>
</dbReference>
<evidence type="ECO:0000313" key="8">
    <source>
        <dbReference type="Proteomes" id="UP000541444"/>
    </source>
</evidence>
<evidence type="ECO:0000256" key="1">
    <source>
        <dbReference type="ARBA" id="ARBA00004123"/>
    </source>
</evidence>
<dbReference type="GO" id="GO:0003676">
    <property type="term" value="F:nucleic acid binding"/>
    <property type="evidence" value="ECO:0007669"/>
    <property type="project" value="InterPro"/>
</dbReference>
<dbReference type="Pfam" id="PF00929">
    <property type="entry name" value="RNase_T"/>
    <property type="match status" value="1"/>
</dbReference>
<dbReference type="GO" id="GO:0005634">
    <property type="term" value="C:nucleus"/>
    <property type="evidence" value="ECO:0007669"/>
    <property type="project" value="UniProtKB-SubCell"/>
</dbReference>
<comment type="caution">
    <text evidence="7">The sequence shown here is derived from an EMBL/GenBank/DDBJ whole genome shotgun (WGS) entry which is preliminary data.</text>
</comment>
<gene>
    <name evidence="7" type="ORF">GIB67_009060</name>
</gene>
<keyword evidence="3" id="KW-0540">Nuclease</keyword>
<dbReference type="InterPro" id="IPR013520">
    <property type="entry name" value="Ribonucl_H"/>
</dbReference>
<dbReference type="InterPro" id="IPR012337">
    <property type="entry name" value="RNaseH-like_sf"/>
</dbReference>
<comment type="subcellular location">
    <subcellularLocation>
        <location evidence="1">Nucleus</location>
    </subcellularLocation>
</comment>
<sequence>MSQKKGMKGDKGGWKVFLLVHDKKMGTSISDLVRRSKDDLVAFLNTFSDGDDLKVFTKVMQCQANREVVETLSDSSTSYQVWLRQNYPAACNNDMDTGVGVGHGYWVSDTEWLIIKVGKLSKAKKSNSMVAVDCEMVLCEDGTEALVQVCAVDPSLEVKLNELVKPNKVIADYRTEITGITADDLEKVTCSLANIQKSMRRLLSHGTILVGHSLNSDLEGMLGIMFTYTLRIAKYLEPIAMVCTRIVLEEVHRNSWDERGSKTV</sequence>
<feature type="domain" description="Exonuclease" evidence="6">
    <location>
        <begin position="128"/>
        <end position="256"/>
    </location>
</feature>
<dbReference type="Gene3D" id="3.30.420.10">
    <property type="entry name" value="Ribonuclease H-like superfamily/Ribonuclease H"/>
    <property type="match status" value="1"/>
</dbReference>
<dbReference type="OrthoDB" id="16516at2759"/>